<evidence type="ECO:0000256" key="9">
    <source>
        <dbReference type="ARBA" id="ARBA00023078"/>
    </source>
</evidence>
<keyword evidence="4" id="KW-0813">Transport</keyword>
<gene>
    <name evidence="15" type="ORF">FVE85_5723</name>
</gene>
<comment type="caution">
    <text evidence="15">The sequence shown here is derived from an EMBL/GenBank/DDBJ whole genome shotgun (WGS) entry which is preliminary data.</text>
</comment>
<dbReference type="Gene3D" id="1.10.760.10">
    <property type="entry name" value="Cytochrome c-like domain"/>
    <property type="match status" value="1"/>
</dbReference>
<evidence type="ECO:0000256" key="3">
    <source>
        <dbReference type="ARBA" id="ARBA00009650"/>
    </source>
</evidence>
<dbReference type="GO" id="GO:0009055">
    <property type="term" value="F:electron transfer activity"/>
    <property type="evidence" value="ECO:0007669"/>
    <property type="project" value="InterPro"/>
</dbReference>
<comment type="subcellular location">
    <subcellularLocation>
        <location evidence="2">Plastid</location>
        <location evidence="2">Chloroplast thylakoid lumen</location>
    </subcellularLocation>
</comment>
<dbReference type="PANTHER" id="PTHR34688:SF2">
    <property type="entry name" value="CYTOCHROME C6, CHLOROPLASTIC"/>
    <property type="match status" value="1"/>
</dbReference>
<dbReference type="InterPro" id="IPR008168">
    <property type="entry name" value="Cyt_C_IC"/>
</dbReference>
<evidence type="ECO:0000256" key="10">
    <source>
        <dbReference type="ARBA" id="ARBA00030448"/>
    </source>
</evidence>
<evidence type="ECO:0000256" key="4">
    <source>
        <dbReference type="ARBA" id="ARBA00022448"/>
    </source>
</evidence>
<keyword evidence="6 13" id="KW-0479">Metal-binding</keyword>
<dbReference type="GO" id="GO:0005506">
    <property type="term" value="F:iron ion binding"/>
    <property type="evidence" value="ECO:0007669"/>
    <property type="project" value="InterPro"/>
</dbReference>
<dbReference type="PROSITE" id="PS51007">
    <property type="entry name" value="CYTC"/>
    <property type="match status" value="1"/>
</dbReference>
<proteinExistence type="inferred from homology"/>
<dbReference type="InterPro" id="IPR036909">
    <property type="entry name" value="Cyt_c-like_dom_sf"/>
</dbReference>
<evidence type="ECO:0000313" key="16">
    <source>
        <dbReference type="Proteomes" id="UP000324585"/>
    </source>
</evidence>
<evidence type="ECO:0000256" key="11">
    <source>
        <dbReference type="ARBA" id="ARBA00031247"/>
    </source>
</evidence>
<dbReference type="SUPFAM" id="SSF46626">
    <property type="entry name" value="Cytochrome c"/>
    <property type="match status" value="1"/>
</dbReference>
<dbReference type="Proteomes" id="UP000324585">
    <property type="component" value="Unassembled WGS sequence"/>
</dbReference>
<keyword evidence="16" id="KW-1185">Reference proteome</keyword>
<organism evidence="15 16">
    <name type="scientific">Porphyridium purpureum</name>
    <name type="common">Red alga</name>
    <name type="synonym">Porphyridium cruentum</name>
    <dbReference type="NCBI Taxonomy" id="35688"/>
    <lineage>
        <taxon>Eukaryota</taxon>
        <taxon>Rhodophyta</taxon>
        <taxon>Bangiophyceae</taxon>
        <taxon>Porphyridiales</taxon>
        <taxon>Porphyridiaceae</taxon>
        <taxon>Porphyridium</taxon>
    </lineage>
</organism>
<comment type="similarity">
    <text evidence="3">Belongs to the cytochrome c family. PetJ subfamily.</text>
</comment>
<dbReference type="GO" id="GO:0020037">
    <property type="term" value="F:heme binding"/>
    <property type="evidence" value="ECO:0007669"/>
    <property type="project" value="InterPro"/>
</dbReference>
<dbReference type="Pfam" id="PF13442">
    <property type="entry name" value="Cytochrome_CBB3"/>
    <property type="match status" value="1"/>
</dbReference>
<accession>A0A5J4Z4J1</accession>
<evidence type="ECO:0000313" key="15">
    <source>
        <dbReference type="EMBL" id="KAA8498138.1"/>
    </source>
</evidence>
<dbReference type="AlphaFoldDB" id="A0A5J4Z4J1"/>
<comment type="function">
    <text evidence="1">Functions as an electron carrier between membrane-bound cytochrome b6-f and photosystem I in oxygenic photosynthesis.</text>
</comment>
<keyword evidence="9" id="KW-0793">Thylakoid</keyword>
<evidence type="ECO:0000256" key="12">
    <source>
        <dbReference type="ARBA" id="ARBA00033211"/>
    </source>
</evidence>
<feature type="domain" description="Cytochrome c" evidence="14">
    <location>
        <begin position="65"/>
        <end position="147"/>
    </location>
</feature>
<sequence>MAFIGASTGAGAQAQPSGVARRSRAVQMCANADPPRPRAVVAGWAVAAALLVHGAGSHAALAAAEPVSRGAQIFESNCAACHLGGGNILPFARSKTLKKPALEKAKLYEKDAMVEFVSAGKGAMPSYKDKLERADLDEVAEFILTRAAENWK</sequence>
<evidence type="ECO:0000256" key="6">
    <source>
        <dbReference type="ARBA" id="ARBA00022723"/>
    </source>
</evidence>
<evidence type="ECO:0000256" key="2">
    <source>
        <dbReference type="ARBA" id="ARBA00004456"/>
    </source>
</evidence>
<keyword evidence="5 13" id="KW-0349">Heme</keyword>
<protein>
    <recommendedName>
        <fullName evidence="12">Cytochrome c-553</fullName>
    </recommendedName>
    <alternativeName>
        <fullName evidence="11">Cytochrome c553</fullName>
    </alternativeName>
    <alternativeName>
        <fullName evidence="10">Soluble cytochrome f</fullName>
    </alternativeName>
</protein>
<name>A0A5J4Z4J1_PORPP</name>
<evidence type="ECO:0000256" key="1">
    <source>
        <dbReference type="ARBA" id="ARBA00002347"/>
    </source>
</evidence>
<evidence type="ECO:0000259" key="14">
    <source>
        <dbReference type="PROSITE" id="PS51007"/>
    </source>
</evidence>
<dbReference type="GO" id="GO:0009543">
    <property type="term" value="C:chloroplast thylakoid lumen"/>
    <property type="evidence" value="ECO:0007669"/>
    <property type="project" value="UniProtKB-SubCell"/>
</dbReference>
<dbReference type="OMA" id="GQNVIMP"/>
<dbReference type="PANTHER" id="PTHR34688">
    <property type="entry name" value="CYTOCHROME C6, CHLOROPLASTIC"/>
    <property type="match status" value="1"/>
</dbReference>
<evidence type="ECO:0000256" key="13">
    <source>
        <dbReference type="PROSITE-ProRule" id="PRU00433"/>
    </source>
</evidence>
<evidence type="ECO:0000256" key="5">
    <source>
        <dbReference type="ARBA" id="ARBA00022617"/>
    </source>
</evidence>
<keyword evidence="7" id="KW-0249">Electron transport</keyword>
<evidence type="ECO:0000256" key="7">
    <source>
        <dbReference type="ARBA" id="ARBA00022982"/>
    </source>
</evidence>
<evidence type="ECO:0000256" key="8">
    <source>
        <dbReference type="ARBA" id="ARBA00023004"/>
    </source>
</evidence>
<dbReference type="InterPro" id="IPR009056">
    <property type="entry name" value="Cyt_c-like_dom"/>
</dbReference>
<reference evidence="16" key="1">
    <citation type="journal article" date="2019" name="Nat. Commun.">
        <title>Expansion of phycobilisome linker gene families in mesophilic red algae.</title>
        <authorList>
            <person name="Lee J."/>
            <person name="Kim D."/>
            <person name="Bhattacharya D."/>
            <person name="Yoon H.S."/>
        </authorList>
    </citation>
    <scope>NUCLEOTIDE SEQUENCE [LARGE SCALE GENOMIC DNA]</scope>
    <source>
        <strain evidence="16">CCMP 1328</strain>
    </source>
</reference>
<dbReference type="OrthoDB" id="1930491at2759"/>
<dbReference type="EMBL" id="VRMN01000001">
    <property type="protein sequence ID" value="KAA8498138.1"/>
    <property type="molecule type" value="Genomic_DNA"/>
</dbReference>
<dbReference type="InterPro" id="IPR023655">
    <property type="entry name" value="Cyt_C6"/>
</dbReference>
<keyword evidence="8 13" id="KW-0408">Iron</keyword>
<dbReference type="PRINTS" id="PR00605">
    <property type="entry name" value="CYTCHROMECIC"/>
</dbReference>